<protein>
    <recommendedName>
        <fullName evidence="2">Dihydrodipicolinate synthase family protein</fullName>
    </recommendedName>
</protein>
<name>A0A383BI64_9ZZZZ</name>
<dbReference type="Pfam" id="PF00701">
    <property type="entry name" value="DHDPS"/>
    <property type="match status" value="1"/>
</dbReference>
<gene>
    <name evidence="1" type="ORF">METZ01_LOCUS471909</name>
</gene>
<dbReference type="SUPFAM" id="SSF51569">
    <property type="entry name" value="Aldolase"/>
    <property type="match status" value="1"/>
</dbReference>
<reference evidence="1" key="1">
    <citation type="submission" date="2018-05" db="EMBL/GenBank/DDBJ databases">
        <authorList>
            <person name="Lanie J.A."/>
            <person name="Ng W.-L."/>
            <person name="Kazmierczak K.M."/>
            <person name="Andrzejewski T.M."/>
            <person name="Davidsen T.M."/>
            <person name="Wayne K.J."/>
            <person name="Tettelin H."/>
            <person name="Glass J.I."/>
            <person name="Rusch D."/>
            <person name="Podicherti R."/>
            <person name="Tsui H.-C.T."/>
            <person name="Winkler M.E."/>
        </authorList>
    </citation>
    <scope>NUCLEOTIDE SEQUENCE</scope>
</reference>
<dbReference type="PANTHER" id="PTHR42849:SF1">
    <property type="entry name" value="N-ACETYLNEURAMINATE LYASE"/>
    <property type="match status" value="1"/>
</dbReference>
<accession>A0A383BI64</accession>
<dbReference type="AlphaFoldDB" id="A0A383BI64"/>
<sequence length="213" mass="23949">MPEELTMATYTKDEAQEWALETLKGQWTTLVTPFTPDDTFDETGMRHNIRHVQKLGTRGAGCTWGMGEFWSLTHQERLRVMEVVAEESQGKWLIGAHITHTSAAAMLDLAHNAETMGYDVLVVAPPYMVTKTEEQVVDWVRNLASKTSLAIMFYNSPQFGIVLSPASLKQLCDIPNVVGVKEASFNQQLSIEAHLSLGKNHVISTPDEWIFWK</sequence>
<evidence type="ECO:0000313" key="1">
    <source>
        <dbReference type="EMBL" id="SVE19055.1"/>
    </source>
</evidence>
<dbReference type="GO" id="GO:0019262">
    <property type="term" value="P:N-acetylneuraminate catabolic process"/>
    <property type="evidence" value="ECO:0007669"/>
    <property type="project" value="TreeGrafter"/>
</dbReference>
<dbReference type="EMBL" id="UINC01200255">
    <property type="protein sequence ID" value="SVE19055.1"/>
    <property type="molecule type" value="Genomic_DNA"/>
</dbReference>
<dbReference type="GO" id="GO:0005829">
    <property type="term" value="C:cytosol"/>
    <property type="evidence" value="ECO:0007669"/>
    <property type="project" value="TreeGrafter"/>
</dbReference>
<dbReference type="CDD" id="cd00408">
    <property type="entry name" value="DHDPS-like"/>
    <property type="match status" value="1"/>
</dbReference>
<dbReference type="PANTHER" id="PTHR42849">
    <property type="entry name" value="N-ACETYLNEURAMINATE LYASE"/>
    <property type="match status" value="1"/>
</dbReference>
<dbReference type="InterPro" id="IPR013785">
    <property type="entry name" value="Aldolase_TIM"/>
</dbReference>
<feature type="non-terminal residue" evidence="1">
    <location>
        <position position="213"/>
    </location>
</feature>
<proteinExistence type="predicted"/>
<dbReference type="Gene3D" id="3.20.20.70">
    <property type="entry name" value="Aldolase class I"/>
    <property type="match status" value="1"/>
</dbReference>
<dbReference type="GO" id="GO:0008747">
    <property type="term" value="F:N-acetylneuraminate lyase activity"/>
    <property type="evidence" value="ECO:0007669"/>
    <property type="project" value="TreeGrafter"/>
</dbReference>
<dbReference type="SMART" id="SM01130">
    <property type="entry name" value="DHDPS"/>
    <property type="match status" value="1"/>
</dbReference>
<evidence type="ECO:0008006" key="2">
    <source>
        <dbReference type="Google" id="ProtNLM"/>
    </source>
</evidence>
<dbReference type="InterPro" id="IPR002220">
    <property type="entry name" value="DapA-like"/>
</dbReference>
<organism evidence="1">
    <name type="scientific">marine metagenome</name>
    <dbReference type="NCBI Taxonomy" id="408172"/>
    <lineage>
        <taxon>unclassified sequences</taxon>
        <taxon>metagenomes</taxon>
        <taxon>ecological metagenomes</taxon>
    </lineage>
</organism>